<dbReference type="InterPro" id="IPR055342">
    <property type="entry name" value="MreC_beta-barrel_core"/>
</dbReference>
<reference evidence="2" key="1">
    <citation type="submission" date="2014-06" db="EMBL/GenBank/DDBJ databases">
        <title>Key roles for freshwater Actinobacteria revealed by deep metagenomic sequencing.</title>
        <authorList>
            <person name="Ghai R."/>
            <person name="Mizuno C.M."/>
            <person name="Picazo A."/>
            <person name="Camacho A."/>
            <person name="Rodriguez-Valera F."/>
        </authorList>
    </citation>
    <scope>NUCLEOTIDE SEQUENCE</scope>
</reference>
<comment type="caution">
    <text evidence="2">The sequence shown here is derived from an EMBL/GenBank/DDBJ whole genome shotgun (WGS) entry which is preliminary data.</text>
</comment>
<feature type="domain" description="Rod shape-determining protein MreC beta-barrel core" evidence="1">
    <location>
        <begin position="3"/>
        <end position="61"/>
    </location>
</feature>
<protein>
    <recommendedName>
        <fullName evidence="1">Rod shape-determining protein MreC beta-barrel core domain-containing protein</fullName>
    </recommendedName>
</protein>
<dbReference type="EMBL" id="JNSL01000151">
    <property type="protein sequence ID" value="KGA14344.1"/>
    <property type="molecule type" value="Genomic_DNA"/>
</dbReference>
<evidence type="ECO:0000313" key="2">
    <source>
        <dbReference type="EMBL" id="KGA14344.1"/>
    </source>
</evidence>
<accession>A0A094PX88</accession>
<organism evidence="2">
    <name type="scientific">freshwater metagenome</name>
    <dbReference type="NCBI Taxonomy" id="449393"/>
    <lineage>
        <taxon>unclassified sequences</taxon>
        <taxon>metagenomes</taxon>
        <taxon>ecological metagenomes</taxon>
    </lineage>
</organism>
<gene>
    <name evidence="2" type="ORF">GM51_17435</name>
</gene>
<sequence length="75" mass="7711">LVGAEITTSGIELSPTLRSAFPRGLSVGRVVAVNSVASAVLQSADVQPTLDLDSVRTLLVILNYRGGLPDPVVAP</sequence>
<dbReference type="InterPro" id="IPR042175">
    <property type="entry name" value="Cell/Rod_MreC_2"/>
</dbReference>
<name>A0A094PX88_9ZZZZ</name>
<evidence type="ECO:0000259" key="1">
    <source>
        <dbReference type="Pfam" id="PF04085"/>
    </source>
</evidence>
<feature type="non-terminal residue" evidence="2">
    <location>
        <position position="1"/>
    </location>
</feature>
<dbReference type="Gene3D" id="2.40.10.350">
    <property type="entry name" value="Rod shape-determining protein MreC, domain 2"/>
    <property type="match status" value="1"/>
</dbReference>
<dbReference type="AlphaFoldDB" id="A0A094PX88"/>
<dbReference type="Pfam" id="PF04085">
    <property type="entry name" value="MreC"/>
    <property type="match status" value="1"/>
</dbReference>
<proteinExistence type="predicted"/>